<gene>
    <name evidence="5" type="ORF">P5G50_12990</name>
</gene>
<dbReference type="Pfam" id="PF17802">
    <property type="entry name" value="SpaA"/>
    <property type="match status" value="1"/>
</dbReference>
<evidence type="ECO:0000313" key="6">
    <source>
        <dbReference type="Proteomes" id="UP001174208"/>
    </source>
</evidence>
<evidence type="ECO:0000259" key="4">
    <source>
        <dbReference type="Pfam" id="PF17802"/>
    </source>
</evidence>
<keyword evidence="6" id="KW-1185">Reference proteome</keyword>
<dbReference type="Proteomes" id="UP001174208">
    <property type="component" value="Unassembled WGS sequence"/>
</dbReference>
<organism evidence="5 6">
    <name type="scientific">Leifsonia williamsii</name>
    <dbReference type="NCBI Taxonomy" id="3035919"/>
    <lineage>
        <taxon>Bacteria</taxon>
        <taxon>Bacillati</taxon>
        <taxon>Actinomycetota</taxon>
        <taxon>Actinomycetes</taxon>
        <taxon>Micrococcales</taxon>
        <taxon>Microbacteriaceae</taxon>
        <taxon>Leifsonia</taxon>
    </lineage>
</organism>
<feature type="domain" description="Gram-positive pilin subunit D1 N-terminal" evidence="3">
    <location>
        <begin position="23"/>
        <end position="161"/>
    </location>
</feature>
<dbReference type="InterPro" id="IPR041033">
    <property type="entry name" value="SpaA_PFL_dom_1"/>
</dbReference>
<feature type="transmembrane region" description="Helical" evidence="2">
    <location>
        <begin position="468"/>
        <end position="487"/>
    </location>
</feature>
<keyword evidence="2" id="KW-0812">Transmembrane</keyword>
<dbReference type="Gene3D" id="2.60.40.10">
    <property type="entry name" value="Immunoglobulins"/>
    <property type="match status" value="2"/>
</dbReference>
<feature type="domain" description="SpaA-like prealbumin fold" evidence="4">
    <location>
        <begin position="334"/>
        <end position="434"/>
    </location>
</feature>
<accession>A0ABT8KD27</accession>
<dbReference type="NCBIfam" id="NF033902">
    <property type="entry name" value="iso_D2_wall_anc"/>
    <property type="match status" value="1"/>
</dbReference>
<feature type="region of interest" description="Disordered" evidence="1">
    <location>
        <begin position="302"/>
        <end position="323"/>
    </location>
</feature>
<dbReference type="InterPro" id="IPR026466">
    <property type="entry name" value="Fim_isopep_form_D2_dom"/>
</dbReference>
<reference evidence="5" key="1">
    <citation type="submission" date="2023-06" db="EMBL/GenBank/DDBJ databases">
        <title>MT1 and MT2 Draft Genomes of Novel Species.</title>
        <authorList>
            <person name="Venkateswaran K."/>
        </authorList>
    </citation>
    <scope>NUCLEOTIDE SEQUENCE</scope>
    <source>
        <strain evidence="5">F6_8S_P_1B</strain>
    </source>
</reference>
<keyword evidence="2" id="KW-0472">Membrane</keyword>
<evidence type="ECO:0000256" key="2">
    <source>
        <dbReference type="SAM" id="Phobius"/>
    </source>
</evidence>
<dbReference type="InterPro" id="IPR048052">
    <property type="entry name" value="FM1-like"/>
</dbReference>
<name>A0ABT8KD27_9MICO</name>
<feature type="compositionally biased region" description="Low complexity" evidence="1">
    <location>
        <begin position="302"/>
        <end position="313"/>
    </location>
</feature>
<sequence>MLALGMASVASAAVTPSTIDATKKGSITIHKYEMPAAGPGVEADGADHGDLAGLTPMQGVEFTITKVNNVDLTTNAGWKTATTLTPAQAQSQLSATKSVVTTASTGIAKASNLDLGLYYVTETKYPAGVTPAAPFLITVPMTDPANLDKWMYDVHVYPKNSKVGGSKTVKDATEIAMGGPVDWTILADIPAGPATDGYRIVDPLDSRLTYSKADVSLTSGGTLTTSDYTATLDAATNTVTIDVNAAGRAKLAAAKTADASAQVKIVLHTIVNAVSNGIGEDGHIINVGWVYPNQASFVIKPGKPGETTPGTPTDPNVPTTPIPVGPVDTKLAAIKIHKRAAENQSMSLAGAQFKLYATAADAAAGTNPITIDGTSTWTTGADGTVSIIGLRQSDYADAAQLTSTTDPKYQYFWLVETKAPTGRELLAEPIKTTAMGLGANATTLEIDNAKHNDGFTLPFTGSTLSATLFYGAGALVLAGIVIVLIRARRKTTQES</sequence>
<dbReference type="InterPro" id="IPR013783">
    <property type="entry name" value="Ig-like_fold"/>
</dbReference>
<comment type="caution">
    <text evidence="5">The sequence shown here is derived from an EMBL/GenBank/DDBJ whole genome shotgun (WGS) entry which is preliminary data.</text>
</comment>
<evidence type="ECO:0000313" key="5">
    <source>
        <dbReference type="EMBL" id="MDN4615363.1"/>
    </source>
</evidence>
<dbReference type="InterPro" id="IPR032364">
    <property type="entry name" value="GramPos_pilinD1_N"/>
</dbReference>
<dbReference type="EMBL" id="JAROCF010000001">
    <property type="protein sequence ID" value="MDN4615363.1"/>
    <property type="molecule type" value="Genomic_DNA"/>
</dbReference>
<dbReference type="Pfam" id="PF16555">
    <property type="entry name" value="GramPos_pilinD1"/>
    <property type="match status" value="1"/>
</dbReference>
<keyword evidence="2" id="KW-1133">Transmembrane helix</keyword>
<proteinExistence type="predicted"/>
<dbReference type="Gene3D" id="2.60.40.740">
    <property type="match status" value="1"/>
</dbReference>
<evidence type="ECO:0000259" key="3">
    <source>
        <dbReference type="Pfam" id="PF16555"/>
    </source>
</evidence>
<dbReference type="NCBIfam" id="TIGR04226">
    <property type="entry name" value="RrgB_K2N_iso_D2"/>
    <property type="match status" value="1"/>
</dbReference>
<evidence type="ECO:0000256" key="1">
    <source>
        <dbReference type="SAM" id="MobiDB-lite"/>
    </source>
</evidence>
<protein>
    <submittedName>
        <fullName evidence="5">SpaH/EbpB family LPXTG-anchored major pilin</fullName>
    </submittedName>
</protein>
<dbReference type="RefSeq" id="WP_301230606.1">
    <property type="nucleotide sequence ID" value="NZ_JAROCF010000001.1"/>
</dbReference>